<organism evidence="6 7">
    <name type="scientific">Seminavis robusta</name>
    <dbReference type="NCBI Taxonomy" id="568900"/>
    <lineage>
        <taxon>Eukaryota</taxon>
        <taxon>Sar</taxon>
        <taxon>Stramenopiles</taxon>
        <taxon>Ochrophyta</taxon>
        <taxon>Bacillariophyta</taxon>
        <taxon>Bacillariophyceae</taxon>
        <taxon>Bacillariophycidae</taxon>
        <taxon>Naviculales</taxon>
        <taxon>Naviculaceae</taxon>
        <taxon>Seminavis</taxon>
    </lineage>
</organism>
<keyword evidence="1" id="KW-0479">Metal-binding</keyword>
<dbReference type="Proteomes" id="UP001153069">
    <property type="component" value="Unassembled WGS sequence"/>
</dbReference>
<dbReference type="InterPro" id="IPR001876">
    <property type="entry name" value="Znf_RanBP2"/>
</dbReference>
<feature type="domain" description="RanBP2-type" evidence="5">
    <location>
        <begin position="202"/>
        <end position="221"/>
    </location>
</feature>
<protein>
    <recommendedName>
        <fullName evidence="5">RanBP2-type domain-containing protein</fullName>
    </recommendedName>
</protein>
<gene>
    <name evidence="6" type="ORF">SEMRO_1660_G289270.1</name>
</gene>
<evidence type="ECO:0000256" key="1">
    <source>
        <dbReference type="ARBA" id="ARBA00022723"/>
    </source>
</evidence>
<evidence type="ECO:0000259" key="5">
    <source>
        <dbReference type="PROSITE" id="PS01358"/>
    </source>
</evidence>
<dbReference type="PROSITE" id="PS01358">
    <property type="entry name" value="ZF_RANBP2_1"/>
    <property type="match status" value="1"/>
</dbReference>
<keyword evidence="7" id="KW-1185">Reference proteome</keyword>
<accession>A0A9N8EQC7</accession>
<proteinExistence type="predicted"/>
<dbReference type="GO" id="GO:0008270">
    <property type="term" value="F:zinc ion binding"/>
    <property type="evidence" value="ECO:0007669"/>
    <property type="project" value="UniProtKB-KW"/>
</dbReference>
<keyword evidence="2" id="KW-0863">Zinc-finger</keyword>
<evidence type="ECO:0000256" key="3">
    <source>
        <dbReference type="ARBA" id="ARBA00022833"/>
    </source>
</evidence>
<name>A0A9N8EQC7_9STRA</name>
<dbReference type="AlphaFoldDB" id="A0A9N8EQC7"/>
<reference evidence="6" key="1">
    <citation type="submission" date="2020-06" db="EMBL/GenBank/DDBJ databases">
        <authorList>
            <consortium name="Plant Systems Biology data submission"/>
        </authorList>
    </citation>
    <scope>NUCLEOTIDE SEQUENCE</scope>
    <source>
        <strain evidence="6">D6</strain>
    </source>
</reference>
<evidence type="ECO:0000256" key="4">
    <source>
        <dbReference type="SAM" id="MobiDB-lite"/>
    </source>
</evidence>
<dbReference type="EMBL" id="CAICTM010001658">
    <property type="protein sequence ID" value="CAB9525317.1"/>
    <property type="molecule type" value="Genomic_DNA"/>
</dbReference>
<comment type="caution">
    <text evidence="6">The sequence shown here is derived from an EMBL/GenBank/DDBJ whole genome shotgun (WGS) entry which is preliminary data.</text>
</comment>
<evidence type="ECO:0000313" key="6">
    <source>
        <dbReference type="EMBL" id="CAB9525317.1"/>
    </source>
</evidence>
<feature type="region of interest" description="Disordered" evidence="4">
    <location>
        <begin position="34"/>
        <end position="57"/>
    </location>
</feature>
<evidence type="ECO:0000313" key="7">
    <source>
        <dbReference type="Proteomes" id="UP001153069"/>
    </source>
</evidence>
<sequence length="226" mass="25155">MAPLRKAKILRRSQRLAAKTGTIEPVILKRKAESIEEDVETKPPTKRLKLDKSPAEQVPVEEITTEPTHRIIDGPFEGYQVRTRDNDNEESVFVTVETLINSHVIAPPYRQVKIVQRSQLESLDHAHMLRFAENVADDDEDLDVLKQESKPWVCPKCEANVLEEDASCKAQVDGATCGGKRKMPDGGPIGWGGCFMQIPKTWTCQECSQPNPVGANVCSVCQTPHA</sequence>
<feature type="compositionally biased region" description="Basic and acidic residues" evidence="4">
    <location>
        <begin position="34"/>
        <end position="54"/>
    </location>
</feature>
<keyword evidence="3" id="KW-0862">Zinc</keyword>
<evidence type="ECO:0000256" key="2">
    <source>
        <dbReference type="ARBA" id="ARBA00022771"/>
    </source>
</evidence>